<sequence length="50" mass="5628">MIMRQVERARLDNLARTPGNPLLFVMSVMGSLMTTVSQDLNLLHPPVCFL</sequence>
<dbReference type="AlphaFoldDB" id="A0A0E9XH31"/>
<organism evidence="1">
    <name type="scientific">Anguilla anguilla</name>
    <name type="common">European freshwater eel</name>
    <name type="synonym">Muraena anguilla</name>
    <dbReference type="NCBI Taxonomy" id="7936"/>
    <lineage>
        <taxon>Eukaryota</taxon>
        <taxon>Metazoa</taxon>
        <taxon>Chordata</taxon>
        <taxon>Craniata</taxon>
        <taxon>Vertebrata</taxon>
        <taxon>Euteleostomi</taxon>
        <taxon>Actinopterygii</taxon>
        <taxon>Neopterygii</taxon>
        <taxon>Teleostei</taxon>
        <taxon>Anguilliformes</taxon>
        <taxon>Anguillidae</taxon>
        <taxon>Anguilla</taxon>
    </lineage>
</organism>
<reference evidence="1" key="1">
    <citation type="submission" date="2014-11" db="EMBL/GenBank/DDBJ databases">
        <authorList>
            <person name="Amaro Gonzalez C."/>
        </authorList>
    </citation>
    <scope>NUCLEOTIDE SEQUENCE</scope>
</reference>
<accession>A0A0E9XH31</accession>
<proteinExistence type="predicted"/>
<protein>
    <submittedName>
        <fullName evidence="1">Uncharacterized protein</fullName>
    </submittedName>
</protein>
<reference evidence="1" key="2">
    <citation type="journal article" date="2015" name="Fish Shellfish Immunol.">
        <title>Early steps in the European eel (Anguilla anguilla)-Vibrio vulnificus interaction in the gills: Role of the RtxA13 toxin.</title>
        <authorList>
            <person name="Callol A."/>
            <person name="Pajuelo D."/>
            <person name="Ebbesson L."/>
            <person name="Teles M."/>
            <person name="MacKenzie S."/>
            <person name="Amaro C."/>
        </authorList>
    </citation>
    <scope>NUCLEOTIDE SEQUENCE</scope>
</reference>
<name>A0A0E9XH31_ANGAN</name>
<dbReference type="EMBL" id="GBXM01007422">
    <property type="protein sequence ID" value="JAI01156.1"/>
    <property type="molecule type" value="Transcribed_RNA"/>
</dbReference>
<evidence type="ECO:0000313" key="1">
    <source>
        <dbReference type="EMBL" id="JAI01156.1"/>
    </source>
</evidence>